<dbReference type="PROSITE" id="PS50994">
    <property type="entry name" value="INTEGRASE"/>
    <property type="match status" value="1"/>
</dbReference>
<comment type="similarity">
    <text evidence="1">Belongs to the transposase IS21/IS408/IS1162 family.</text>
</comment>
<accession>A0A8J3REU6</accession>
<evidence type="ECO:0000313" key="4">
    <source>
        <dbReference type="Proteomes" id="UP000610966"/>
    </source>
</evidence>
<dbReference type="GO" id="GO:0015074">
    <property type="term" value="P:DNA integration"/>
    <property type="evidence" value="ECO:0007669"/>
    <property type="project" value="InterPro"/>
</dbReference>
<dbReference type="PANTHER" id="PTHR35004">
    <property type="entry name" value="TRANSPOSASE RV3428C-RELATED"/>
    <property type="match status" value="1"/>
</dbReference>
<dbReference type="InterPro" id="IPR036397">
    <property type="entry name" value="RNaseH_sf"/>
</dbReference>
<keyword evidence="4" id="KW-1185">Reference proteome</keyword>
<dbReference type="Gene3D" id="3.30.420.10">
    <property type="entry name" value="Ribonuclease H-like superfamily/Ribonuclease H"/>
    <property type="match status" value="1"/>
</dbReference>
<organism evidence="3 4">
    <name type="scientific">Sphaerimonospora thailandensis</name>
    <dbReference type="NCBI Taxonomy" id="795644"/>
    <lineage>
        <taxon>Bacteria</taxon>
        <taxon>Bacillati</taxon>
        <taxon>Actinomycetota</taxon>
        <taxon>Actinomycetes</taxon>
        <taxon>Streptosporangiales</taxon>
        <taxon>Streptosporangiaceae</taxon>
        <taxon>Sphaerimonospora</taxon>
    </lineage>
</organism>
<evidence type="ECO:0000256" key="1">
    <source>
        <dbReference type="ARBA" id="ARBA00009277"/>
    </source>
</evidence>
<gene>
    <name evidence="3" type="ORF">Mth01_57970</name>
</gene>
<dbReference type="Proteomes" id="UP000610966">
    <property type="component" value="Unassembled WGS sequence"/>
</dbReference>
<protein>
    <submittedName>
        <fullName evidence="3">Transposase</fullName>
    </submittedName>
</protein>
<evidence type="ECO:0000313" key="3">
    <source>
        <dbReference type="EMBL" id="GIH73544.1"/>
    </source>
</evidence>
<proteinExistence type="inferred from homology"/>
<dbReference type="PANTHER" id="PTHR35004:SF8">
    <property type="entry name" value="TRANSPOSASE RV3428C-RELATED"/>
    <property type="match status" value="1"/>
</dbReference>
<dbReference type="GO" id="GO:0003676">
    <property type="term" value="F:nucleic acid binding"/>
    <property type="evidence" value="ECO:0007669"/>
    <property type="project" value="InterPro"/>
</dbReference>
<reference evidence="3" key="1">
    <citation type="submission" date="2021-01" db="EMBL/GenBank/DDBJ databases">
        <title>Whole genome shotgun sequence of Sphaerimonospora thailandensis NBRC 107569.</title>
        <authorList>
            <person name="Komaki H."/>
            <person name="Tamura T."/>
        </authorList>
    </citation>
    <scope>NUCLEOTIDE SEQUENCE</scope>
    <source>
        <strain evidence="3">NBRC 107569</strain>
    </source>
</reference>
<feature type="domain" description="Integrase catalytic" evidence="2">
    <location>
        <begin position="108"/>
        <end position="281"/>
    </location>
</feature>
<dbReference type="Pfam" id="PF22483">
    <property type="entry name" value="Mu-transpos_C_2"/>
    <property type="match status" value="1"/>
</dbReference>
<sequence>MDDWAEIRRLHRAEKMPIKVIARTMGISKNTVRRAIRATEVPRYERAATGSIVDAFEPAIRAQLKLDPKMPATTIAERIGWVNSITVLRDRVRDLRPVYLPVDPVSRTTYEPGELAQCDLWFPPITLPGLADVPPVLVMVSGYSRWSVGRMIPSRHAEDLVLATWVLLAELGAVPKALVWDNEGGVGKYRRGGRPPVLSAQFNALRGLLATRVVILPPRDPESKGIVERTNQYLETSFLPGRTFSGPADFNAQLGAWFALVNARRKRHLQCAPADRIAADRAAMLELPPIEAGQLGWHNQIRLPRDHWVRLDTCDYSVDPHVIGRKVNVYADLERVTVRCGGHLVAEHARSWAPHQTITDPVHAEAGRLLRAEAARAKLAAHPAAGAAGAAGAAVNGAGAAAGAADIEVEQRPLAVYDDLTNRREAS</sequence>
<dbReference type="AlphaFoldDB" id="A0A8J3REU6"/>
<dbReference type="InterPro" id="IPR001584">
    <property type="entry name" value="Integrase_cat-core"/>
</dbReference>
<comment type="caution">
    <text evidence="3">The sequence shown here is derived from an EMBL/GenBank/DDBJ whole genome shotgun (WGS) entry which is preliminary data.</text>
</comment>
<dbReference type="SUPFAM" id="SSF53098">
    <property type="entry name" value="Ribonuclease H-like"/>
    <property type="match status" value="1"/>
</dbReference>
<dbReference type="InterPro" id="IPR054353">
    <property type="entry name" value="IstA-like_C"/>
</dbReference>
<evidence type="ECO:0000259" key="2">
    <source>
        <dbReference type="PROSITE" id="PS50994"/>
    </source>
</evidence>
<dbReference type="NCBIfam" id="NF033546">
    <property type="entry name" value="transpos_IS21"/>
    <property type="match status" value="1"/>
</dbReference>
<dbReference type="InterPro" id="IPR012337">
    <property type="entry name" value="RNaseH-like_sf"/>
</dbReference>
<name>A0A8J3REU6_9ACTN</name>
<dbReference type="EMBL" id="BOOG01000114">
    <property type="protein sequence ID" value="GIH73544.1"/>
    <property type="molecule type" value="Genomic_DNA"/>
</dbReference>